<dbReference type="Proteomes" id="UP000000759">
    <property type="component" value="Chromosome 5"/>
</dbReference>
<dbReference type="AlphaFoldDB" id="B7FVV9"/>
<feature type="compositionally biased region" description="Basic residues" evidence="1">
    <location>
        <begin position="399"/>
        <end position="410"/>
    </location>
</feature>
<organism evidence="2 3">
    <name type="scientific">Phaeodactylum tricornutum (strain CCAP 1055/1)</name>
    <dbReference type="NCBI Taxonomy" id="556484"/>
    <lineage>
        <taxon>Eukaryota</taxon>
        <taxon>Sar</taxon>
        <taxon>Stramenopiles</taxon>
        <taxon>Ochrophyta</taxon>
        <taxon>Bacillariophyta</taxon>
        <taxon>Bacillariophyceae</taxon>
        <taxon>Bacillariophycidae</taxon>
        <taxon>Naviculales</taxon>
        <taxon>Phaeodactylaceae</taxon>
        <taxon>Phaeodactylum</taxon>
    </lineage>
</organism>
<reference evidence="2 3" key="1">
    <citation type="journal article" date="2008" name="Nature">
        <title>The Phaeodactylum genome reveals the evolutionary history of diatom genomes.</title>
        <authorList>
            <person name="Bowler C."/>
            <person name="Allen A.E."/>
            <person name="Badger J.H."/>
            <person name="Grimwood J."/>
            <person name="Jabbari K."/>
            <person name="Kuo A."/>
            <person name="Maheswari U."/>
            <person name="Martens C."/>
            <person name="Maumus F."/>
            <person name="Otillar R.P."/>
            <person name="Rayko E."/>
            <person name="Salamov A."/>
            <person name="Vandepoele K."/>
            <person name="Beszteri B."/>
            <person name="Gruber A."/>
            <person name="Heijde M."/>
            <person name="Katinka M."/>
            <person name="Mock T."/>
            <person name="Valentin K."/>
            <person name="Verret F."/>
            <person name="Berges J.A."/>
            <person name="Brownlee C."/>
            <person name="Cadoret J.P."/>
            <person name="Chiovitti A."/>
            <person name="Choi C.J."/>
            <person name="Coesel S."/>
            <person name="De Martino A."/>
            <person name="Detter J.C."/>
            <person name="Durkin C."/>
            <person name="Falciatore A."/>
            <person name="Fournet J."/>
            <person name="Haruta M."/>
            <person name="Huysman M.J."/>
            <person name="Jenkins B.D."/>
            <person name="Jiroutova K."/>
            <person name="Jorgensen R.E."/>
            <person name="Joubert Y."/>
            <person name="Kaplan A."/>
            <person name="Kroger N."/>
            <person name="Kroth P.G."/>
            <person name="La Roche J."/>
            <person name="Lindquist E."/>
            <person name="Lommer M."/>
            <person name="Martin-Jezequel V."/>
            <person name="Lopez P.J."/>
            <person name="Lucas S."/>
            <person name="Mangogna M."/>
            <person name="McGinnis K."/>
            <person name="Medlin L.K."/>
            <person name="Montsant A."/>
            <person name="Oudot-Le Secq M.P."/>
            <person name="Napoli C."/>
            <person name="Obornik M."/>
            <person name="Parker M.S."/>
            <person name="Petit J.L."/>
            <person name="Porcel B.M."/>
            <person name="Poulsen N."/>
            <person name="Robison M."/>
            <person name="Rychlewski L."/>
            <person name="Rynearson T.A."/>
            <person name="Schmutz J."/>
            <person name="Shapiro H."/>
            <person name="Siaut M."/>
            <person name="Stanley M."/>
            <person name="Sussman M.R."/>
            <person name="Taylor A.R."/>
            <person name="Vardi A."/>
            <person name="von Dassow P."/>
            <person name="Vyverman W."/>
            <person name="Willis A."/>
            <person name="Wyrwicz L.S."/>
            <person name="Rokhsar D.S."/>
            <person name="Weissenbach J."/>
            <person name="Armbrust E.V."/>
            <person name="Green B.R."/>
            <person name="Van de Peer Y."/>
            <person name="Grigoriev I.V."/>
        </authorList>
    </citation>
    <scope>NUCLEOTIDE SEQUENCE [LARGE SCALE GENOMIC DNA]</scope>
    <source>
        <strain evidence="2 3">CCAP 1055/1</strain>
    </source>
</reference>
<dbReference type="InParanoid" id="B7FVV9"/>
<name>B7FVV9_PHATC</name>
<feature type="region of interest" description="Disordered" evidence="1">
    <location>
        <begin position="1016"/>
        <end position="1049"/>
    </location>
</feature>
<protein>
    <submittedName>
        <fullName evidence="2">Uncharacterized protein</fullName>
    </submittedName>
</protein>
<dbReference type="KEGG" id="pti:PHATRDRAFT_44848"/>
<accession>B7FVV9</accession>
<evidence type="ECO:0000313" key="2">
    <source>
        <dbReference type="EMBL" id="EEC49697.1"/>
    </source>
</evidence>
<dbReference type="EMBL" id="CM000608">
    <property type="protein sequence ID" value="EEC49697.1"/>
    <property type="molecule type" value="Genomic_DNA"/>
</dbReference>
<dbReference type="HOGENOM" id="CLU_291960_0_0_1"/>
<feature type="region of interest" description="Disordered" evidence="1">
    <location>
        <begin position="399"/>
        <end position="519"/>
    </location>
</feature>
<proteinExistence type="predicted"/>
<dbReference type="RefSeq" id="XP_002178999.1">
    <property type="nucleotide sequence ID" value="XM_002178963.1"/>
</dbReference>
<evidence type="ECO:0000256" key="1">
    <source>
        <dbReference type="SAM" id="MobiDB-lite"/>
    </source>
</evidence>
<evidence type="ECO:0000313" key="3">
    <source>
        <dbReference type="Proteomes" id="UP000000759"/>
    </source>
</evidence>
<gene>
    <name evidence="2" type="ORF">PHATRDRAFT_44848</name>
</gene>
<feature type="compositionally biased region" description="Low complexity" evidence="1">
    <location>
        <begin position="1040"/>
        <end position="1049"/>
    </location>
</feature>
<feature type="compositionally biased region" description="Low complexity" evidence="1">
    <location>
        <begin position="507"/>
        <end position="519"/>
    </location>
</feature>
<sequence>MLVGDPVRCHSCSSSTFSGGTLSNSVRRFTFPYQSTTCQSRNDPDDVNSTAGVLPFPKERAFRSSWPTKLKTLPPKVKKRKTFAKRNISRTFRNRPRLFVQAEGLAAAADDASDDARIDEYAFVSPTYTAETEWENELESDLESAPSSARSSLCNLESVMSASSARTFFASNVTTPLGGLRESTIVEEPEHPEGPSDEESLVYTLPTKPPEEAGPLMPVKWRSKRTVSLRSIGVRPPVAYNTNNASQTLVRPTPSGTTVKPTVKTRFVAATDEASAVDPLTISDFSRLQLQVKLDRKQQKHASRLEKLEDRLQDKQGYKSLWNDYEKIQDDLSSVGTEASLGASSVHSFDLKKTDSWYFDFQDVEFAFESQEPDEGVSQASRSLLSEASMEAQVALFRRKRKERKNKKRAFASSSQSVEATPAPQNRREFSSSRSLDPEATPITRNTVQSDYGPVRRRRGLPVTDMEVSFSSDPKIVPGDAGSVVSDLEDESTWSLGDYKVSRRRTPGSGSSRQGSQQRFHLDATPSIYGISQDDTAYDKEAIQKRIDRLESALCSMNPPASNESIQTESQVVAPVQPTTGKILAVSPHDAPVVKLWPSESTELYTRQNLGSPVPHRQLMDRFDQVGDVTPRSANHMPTETTVKSSLPIKPSSEQVVFDSKDPHTGITESMEQVDLIQRNERSAPDKYTDATVTIKVAPATAKPKPSPEQANKLQRISACLSLEGPNNIITTKNTSVGPTCHGIRYAQSQEFCSSDKSNLCNQKVASAAILETLPFAVKVEQHVCQNEDKRDTDDTAYAKTSDATNVERLLALEETEDWMVDTGLLEEEAEGSKSLAMKKQKAFVVSREKPKLADPFLKRTNAFVISERTSMTEEDVRYNRWTRKSTSANDDFAKAGSAEQKASQCGRVECLEKRSDPVITELPNFTKVDDAKKASRDSLATCKANILATPEAMDTAPLMSDMYGNNAMTSNLSKHLSIDCQAKDFTPKTLFNPQIASMSTEEFLRISEDKMIGRASHREATEYSCTRTSVDEAGGTPDSSQSSTLKTSRSLVLADRVAHQVQEVLTKYRSLEVRRKGE</sequence>
<keyword evidence="3" id="KW-1185">Reference proteome</keyword>
<dbReference type="PaxDb" id="2850-Phatr44848"/>
<dbReference type="GeneID" id="7199565"/>
<reference evidence="3" key="2">
    <citation type="submission" date="2008-08" db="EMBL/GenBank/DDBJ databases">
        <authorList>
            <consortium name="Diatom Consortium"/>
            <person name="Grigoriev I."/>
            <person name="Grimwood J."/>
            <person name="Kuo A."/>
            <person name="Otillar R.P."/>
            <person name="Salamov A."/>
            <person name="Detter J.C."/>
            <person name="Lindquist E."/>
            <person name="Shapiro H."/>
            <person name="Lucas S."/>
            <person name="Glavina del Rio T."/>
            <person name="Pitluck S."/>
            <person name="Rokhsar D."/>
            <person name="Bowler C."/>
        </authorList>
    </citation>
    <scope>GENOME REANNOTATION</scope>
    <source>
        <strain evidence="3">CCAP 1055/1</strain>
    </source>
</reference>